<organism evidence="1 2">
    <name type="scientific">Trichuris trichiura</name>
    <name type="common">Whipworm</name>
    <name type="synonym">Trichocephalus trichiurus</name>
    <dbReference type="NCBI Taxonomy" id="36087"/>
    <lineage>
        <taxon>Eukaryota</taxon>
        <taxon>Metazoa</taxon>
        <taxon>Ecdysozoa</taxon>
        <taxon>Nematoda</taxon>
        <taxon>Enoplea</taxon>
        <taxon>Dorylaimia</taxon>
        <taxon>Trichinellida</taxon>
        <taxon>Trichuridae</taxon>
        <taxon>Trichuris</taxon>
    </lineage>
</organism>
<name>A0A077Z9V6_TRITR</name>
<dbReference type="EMBL" id="HG806054">
    <property type="protein sequence ID" value="CDW56559.1"/>
    <property type="molecule type" value="Genomic_DNA"/>
</dbReference>
<proteinExistence type="predicted"/>
<reference evidence="1" key="2">
    <citation type="submission" date="2014-03" db="EMBL/GenBank/DDBJ databases">
        <title>The whipworm genome and dual-species transcriptomics of an intimate host-pathogen interaction.</title>
        <authorList>
            <person name="Foth B.J."/>
            <person name="Tsai I.J."/>
            <person name="Reid A.J."/>
            <person name="Bancroft A.J."/>
            <person name="Nichol S."/>
            <person name="Tracey A."/>
            <person name="Holroyd N."/>
            <person name="Cotton J.A."/>
            <person name="Stanley E.J."/>
            <person name="Zarowiecki M."/>
            <person name="Liu J.Z."/>
            <person name="Huckvale T."/>
            <person name="Cooper P.J."/>
            <person name="Grencis R.K."/>
            <person name="Berriman M."/>
        </authorList>
    </citation>
    <scope>NUCLEOTIDE SEQUENCE [LARGE SCALE GENOMIC DNA]</scope>
</reference>
<dbReference type="GO" id="GO:0031297">
    <property type="term" value="P:replication fork processing"/>
    <property type="evidence" value="ECO:0007669"/>
    <property type="project" value="TreeGrafter"/>
</dbReference>
<dbReference type="Gene3D" id="1.10.10.10">
    <property type="entry name" value="Winged helix-like DNA-binding domain superfamily/Winged helix DNA-binding domain"/>
    <property type="match status" value="1"/>
</dbReference>
<dbReference type="InterPro" id="IPR036388">
    <property type="entry name" value="WH-like_DNA-bd_sf"/>
</dbReference>
<dbReference type="GO" id="GO:0046975">
    <property type="term" value="F:histone H3K36 methyltransferase activity"/>
    <property type="evidence" value="ECO:0007669"/>
    <property type="project" value="TreeGrafter"/>
</dbReference>
<reference evidence="1" key="1">
    <citation type="submission" date="2014-01" db="EMBL/GenBank/DDBJ databases">
        <authorList>
            <person name="Aslett M."/>
        </authorList>
    </citation>
    <scope>NUCLEOTIDE SEQUENCE</scope>
</reference>
<dbReference type="GO" id="GO:0000793">
    <property type="term" value="C:condensed chromosome"/>
    <property type="evidence" value="ECO:0007669"/>
    <property type="project" value="TreeGrafter"/>
</dbReference>
<dbReference type="GO" id="GO:0003697">
    <property type="term" value="F:single-stranded DNA binding"/>
    <property type="evidence" value="ECO:0007669"/>
    <property type="project" value="TreeGrafter"/>
</dbReference>
<gene>
    <name evidence="1" type="ORF">TTRE_0000483901</name>
</gene>
<dbReference type="GO" id="GO:0044774">
    <property type="term" value="P:mitotic DNA integrity checkpoint signaling"/>
    <property type="evidence" value="ECO:0007669"/>
    <property type="project" value="TreeGrafter"/>
</dbReference>
<dbReference type="GO" id="GO:0044547">
    <property type="term" value="F:DNA topoisomerase binding"/>
    <property type="evidence" value="ECO:0007669"/>
    <property type="project" value="TreeGrafter"/>
</dbReference>
<dbReference type="GO" id="GO:0000014">
    <property type="term" value="F:single-stranded DNA endodeoxyribonuclease activity"/>
    <property type="evidence" value="ECO:0007669"/>
    <property type="project" value="TreeGrafter"/>
</dbReference>
<keyword evidence="2" id="KW-1185">Reference proteome</keyword>
<dbReference type="GO" id="GO:0000729">
    <property type="term" value="P:DNA double-strand break processing"/>
    <property type="evidence" value="ECO:0007669"/>
    <property type="project" value="TreeGrafter"/>
</dbReference>
<evidence type="ECO:0000313" key="2">
    <source>
        <dbReference type="Proteomes" id="UP000030665"/>
    </source>
</evidence>
<dbReference type="Proteomes" id="UP000030665">
    <property type="component" value="Unassembled WGS sequence"/>
</dbReference>
<evidence type="ECO:0008006" key="3">
    <source>
        <dbReference type="Google" id="ProtNLM"/>
    </source>
</evidence>
<dbReference type="AlphaFoldDB" id="A0A077Z9V6"/>
<dbReference type="GO" id="GO:0015074">
    <property type="term" value="P:DNA integration"/>
    <property type="evidence" value="ECO:0007669"/>
    <property type="project" value="TreeGrafter"/>
</dbReference>
<dbReference type="InterPro" id="IPR052709">
    <property type="entry name" value="Transposase-MT_Hybrid"/>
</dbReference>
<protein>
    <recommendedName>
        <fullName evidence="3">Mos1 transposase HTH domain-containing protein</fullName>
    </recommendedName>
</protein>
<dbReference type="STRING" id="36087.A0A077Z9V6"/>
<dbReference type="GO" id="GO:0005634">
    <property type="term" value="C:nucleus"/>
    <property type="evidence" value="ECO:0007669"/>
    <property type="project" value="TreeGrafter"/>
</dbReference>
<accession>A0A077Z9V6</accession>
<sequence>MDEKLGRAVLLYEFRPREALSHVNVAFGLGSVPKSTARCWFKKFAKICYSLEDWKWTGRPSNFNSQVSKGLMESDPSQAQEEMAMKLHVSKQTISAHLKPLGSNWSSSCLGNMSEIKSIWKTTSSSVLNLKNPHFELPLRKHCHAGNADGQATEKQKKADIEKVITERMKNWGRVHNLPEWAQERIAKSVVQEDERRKRRAELEAKKFQILKKATLRHAIVIGDKAAAEEKVKAQLQ</sequence>
<evidence type="ECO:0000313" key="1">
    <source>
        <dbReference type="EMBL" id="CDW56559.1"/>
    </source>
</evidence>
<dbReference type="OrthoDB" id="10046483at2759"/>
<dbReference type="GO" id="GO:0035861">
    <property type="term" value="C:site of double-strand break"/>
    <property type="evidence" value="ECO:0007669"/>
    <property type="project" value="TreeGrafter"/>
</dbReference>
<dbReference type="PANTHER" id="PTHR46060">
    <property type="entry name" value="MARINER MOS1 TRANSPOSASE-LIKE PROTEIN"/>
    <property type="match status" value="1"/>
</dbReference>
<dbReference type="GO" id="GO:0003690">
    <property type="term" value="F:double-stranded DNA binding"/>
    <property type="evidence" value="ECO:0007669"/>
    <property type="project" value="TreeGrafter"/>
</dbReference>
<dbReference type="GO" id="GO:0006303">
    <property type="term" value="P:double-strand break repair via nonhomologous end joining"/>
    <property type="evidence" value="ECO:0007669"/>
    <property type="project" value="TreeGrafter"/>
</dbReference>
<dbReference type="PANTHER" id="PTHR46060:SF2">
    <property type="entry name" value="HISTONE-LYSINE N-METHYLTRANSFERASE SETMAR"/>
    <property type="match status" value="1"/>
</dbReference>
<dbReference type="GO" id="GO:0042800">
    <property type="term" value="F:histone H3K4 methyltransferase activity"/>
    <property type="evidence" value="ECO:0007669"/>
    <property type="project" value="TreeGrafter"/>
</dbReference>